<gene>
    <name evidence="2" type="ORF">LIER_35791</name>
</gene>
<comment type="caution">
    <text evidence="2">The sequence shown here is derived from an EMBL/GenBank/DDBJ whole genome shotgun (WGS) entry which is preliminary data.</text>
</comment>
<dbReference type="PANTHER" id="PTHR48475:SF2">
    <property type="entry name" value="RIBONUCLEASE H"/>
    <property type="match status" value="1"/>
</dbReference>
<dbReference type="Proteomes" id="UP001454036">
    <property type="component" value="Unassembled WGS sequence"/>
</dbReference>
<dbReference type="SUPFAM" id="SSF56672">
    <property type="entry name" value="DNA/RNA polymerases"/>
    <property type="match status" value="1"/>
</dbReference>
<proteinExistence type="predicted"/>
<dbReference type="CDD" id="cd09279">
    <property type="entry name" value="RNase_HI_like"/>
    <property type="match status" value="1"/>
</dbReference>
<accession>A0AAV3NXW4</accession>
<dbReference type="InterPro" id="IPR002156">
    <property type="entry name" value="RNaseH_domain"/>
</dbReference>
<organism evidence="2 3">
    <name type="scientific">Lithospermum erythrorhizon</name>
    <name type="common">Purple gromwell</name>
    <name type="synonym">Lithospermum officinale var. erythrorhizon</name>
    <dbReference type="NCBI Taxonomy" id="34254"/>
    <lineage>
        <taxon>Eukaryota</taxon>
        <taxon>Viridiplantae</taxon>
        <taxon>Streptophyta</taxon>
        <taxon>Embryophyta</taxon>
        <taxon>Tracheophyta</taxon>
        <taxon>Spermatophyta</taxon>
        <taxon>Magnoliopsida</taxon>
        <taxon>eudicotyledons</taxon>
        <taxon>Gunneridae</taxon>
        <taxon>Pentapetalae</taxon>
        <taxon>asterids</taxon>
        <taxon>lamiids</taxon>
        <taxon>Boraginales</taxon>
        <taxon>Boraginaceae</taxon>
        <taxon>Boraginoideae</taxon>
        <taxon>Lithospermeae</taxon>
        <taxon>Lithospermum</taxon>
    </lineage>
</organism>
<keyword evidence="3" id="KW-1185">Reference proteome</keyword>
<evidence type="ECO:0000313" key="2">
    <source>
        <dbReference type="EMBL" id="GAA0143687.1"/>
    </source>
</evidence>
<protein>
    <recommendedName>
        <fullName evidence="1">RNase H type-1 domain-containing protein</fullName>
    </recommendedName>
</protein>
<dbReference type="InterPro" id="IPR043502">
    <property type="entry name" value="DNA/RNA_pol_sf"/>
</dbReference>
<sequence length="423" mass="47711">MISQRGIEPNLDKIVDVEAMQSPQTQKEAQRLTGTIAALTWFISRSGFALQLYLAVSESALSSVLIRKEEKVQRPVYYVSRVARKLKPYFEAHPVEVITDQPLRQIMENPSRSGRIVKWAIELSEFDLRYKPRTSMKAQALADFMVECTHGPDAGAPEFEASKQRVWLLYVEGVSNPVGLGAGILLWSPEGHKIEYALRFAFNAMNNEAYYEALANGLSLANALEAEHIHIQMDSQLLVGHEKGDFKIDEAKKRLVGYLRRVRNLARLFRSCHMEYVPRERNQEADRLSQLAMAEYGIVLDSTPIEWVAKEAFRTKKVMDNAPEGEGRVPGPWYQDIMDFLKTGVLPGDPTVVNKIQRQSLRIMSGGVMHVKGTPAFLISPHEIVSMLCPVPFYQWGVDIVGDLPRTPGAKSYAIVVVDYFTK</sequence>
<evidence type="ECO:0000259" key="1">
    <source>
        <dbReference type="Pfam" id="PF13456"/>
    </source>
</evidence>
<feature type="domain" description="RNase H type-1" evidence="1">
    <location>
        <begin position="181"/>
        <end position="291"/>
    </location>
</feature>
<dbReference type="Pfam" id="PF13456">
    <property type="entry name" value="RVT_3"/>
    <property type="match status" value="1"/>
</dbReference>
<dbReference type="GO" id="GO:0004523">
    <property type="term" value="F:RNA-DNA hybrid ribonuclease activity"/>
    <property type="evidence" value="ECO:0007669"/>
    <property type="project" value="InterPro"/>
</dbReference>
<dbReference type="InterPro" id="IPR036397">
    <property type="entry name" value="RNaseH_sf"/>
</dbReference>
<dbReference type="GO" id="GO:0003676">
    <property type="term" value="F:nucleic acid binding"/>
    <property type="evidence" value="ECO:0007669"/>
    <property type="project" value="InterPro"/>
</dbReference>
<dbReference type="SUPFAM" id="SSF53098">
    <property type="entry name" value="Ribonuclease H-like"/>
    <property type="match status" value="1"/>
</dbReference>
<evidence type="ECO:0000313" key="3">
    <source>
        <dbReference type="Proteomes" id="UP001454036"/>
    </source>
</evidence>
<dbReference type="Gene3D" id="3.30.420.10">
    <property type="entry name" value="Ribonuclease H-like superfamily/Ribonuclease H"/>
    <property type="match status" value="1"/>
</dbReference>
<reference evidence="2 3" key="1">
    <citation type="submission" date="2024-01" db="EMBL/GenBank/DDBJ databases">
        <title>The complete chloroplast genome sequence of Lithospermum erythrorhizon: insights into the phylogenetic relationship among Boraginaceae species and the maternal lineages of purple gromwells.</title>
        <authorList>
            <person name="Okada T."/>
            <person name="Watanabe K."/>
        </authorList>
    </citation>
    <scope>NUCLEOTIDE SEQUENCE [LARGE SCALE GENOMIC DNA]</scope>
</reference>
<dbReference type="InterPro" id="IPR012337">
    <property type="entry name" value="RNaseH-like_sf"/>
</dbReference>
<name>A0AAV3NXW4_LITER</name>
<dbReference type="PANTHER" id="PTHR48475">
    <property type="entry name" value="RIBONUCLEASE H"/>
    <property type="match status" value="1"/>
</dbReference>
<dbReference type="EMBL" id="BAABME010015928">
    <property type="protein sequence ID" value="GAA0143687.1"/>
    <property type="molecule type" value="Genomic_DNA"/>
</dbReference>
<dbReference type="AlphaFoldDB" id="A0AAV3NXW4"/>